<protein>
    <recommendedName>
        <fullName evidence="2">Phosphocarrier protein HPr</fullName>
    </recommendedName>
    <alternativeName>
        <fullName evidence="5">Histidine-containing protein</fullName>
    </alternativeName>
</protein>
<dbReference type="Gene3D" id="3.30.1340.10">
    <property type="entry name" value="HPr-like"/>
    <property type="match status" value="1"/>
</dbReference>
<dbReference type="CDD" id="cd00367">
    <property type="entry name" value="PTS-HPr_like"/>
    <property type="match status" value="1"/>
</dbReference>
<evidence type="ECO:0000259" key="6">
    <source>
        <dbReference type="PROSITE" id="PS51350"/>
    </source>
</evidence>
<evidence type="ECO:0000256" key="3">
    <source>
        <dbReference type="ARBA" id="ARBA00022448"/>
    </source>
</evidence>
<name>A0A5N7ASQ3_9EURO</name>
<organism evidence="7 8">
    <name type="scientific">Aspergillus bertholletiae</name>
    <dbReference type="NCBI Taxonomy" id="1226010"/>
    <lineage>
        <taxon>Eukaryota</taxon>
        <taxon>Fungi</taxon>
        <taxon>Dikarya</taxon>
        <taxon>Ascomycota</taxon>
        <taxon>Pezizomycotina</taxon>
        <taxon>Eurotiomycetes</taxon>
        <taxon>Eurotiomycetidae</taxon>
        <taxon>Eurotiales</taxon>
        <taxon>Aspergillaceae</taxon>
        <taxon>Aspergillus</taxon>
        <taxon>Aspergillus subgen. Circumdati</taxon>
    </lineage>
</organism>
<dbReference type="SUPFAM" id="SSF55594">
    <property type="entry name" value="HPr-like"/>
    <property type="match status" value="1"/>
</dbReference>
<gene>
    <name evidence="7" type="ORF">BDV26DRAFT_275139</name>
</gene>
<dbReference type="Proteomes" id="UP000326198">
    <property type="component" value="Unassembled WGS sequence"/>
</dbReference>
<keyword evidence="3" id="KW-0813">Transport</keyword>
<dbReference type="InterPro" id="IPR000032">
    <property type="entry name" value="HPr-like"/>
</dbReference>
<dbReference type="AlphaFoldDB" id="A0A5N7ASQ3"/>
<dbReference type="PROSITE" id="PS51350">
    <property type="entry name" value="PTS_HPR_DOM"/>
    <property type="match status" value="1"/>
</dbReference>
<evidence type="ECO:0000313" key="7">
    <source>
        <dbReference type="EMBL" id="KAE8371918.1"/>
    </source>
</evidence>
<evidence type="ECO:0000256" key="2">
    <source>
        <dbReference type="ARBA" id="ARBA00020422"/>
    </source>
</evidence>
<dbReference type="Pfam" id="PF00381">
    <property type="entry name" value="PTS-HPr"/>
    <property type="match status" value="1"/>
</dbReference>
<keyword evidence="4" id="KW-0762">Sugar transport</keyword>
<keyword evidence="8" id="KW-1185">Reference proteome</keyword>
<evidence type="ECO:0000313" key="8">
    <source>
        <dbReference type="Proteomes" id="UP000326198"/>
    </source>
</evidence>
<proteinExistence type="predicted"/>
<dbReference type="PANTHER" id="PTHR33705:SF1">
    <property type="entry name" value="PHOSPHOCARRIER PROTEIN HPR"/>
    <property type="match status" value="1"/>
</dbReference>
<reference evidence="7 8" key="1">
    <citation type="submission" date="2019-04" db="EMBL/GenBank/DDBJ databases">
        <title>Friends and foes A comparative genomics studyof 23 Aspergillus species from section Flavi.</title>
        <authorList>
            <consortium name="DOE Joint Genome Institute"/>
            <person name="Kjaerbolling I."/>
            <person name="Vesth T."/>
            <person name="Frisvad J.C."/>
            <person name="Nybo J.L."/>
            <person name="Theobald S."/>
            <person name="Kildgaard S."/>
            <person name="Isbrandt T."/>
            <person name="Kuo A."/>
            <person name="Sato A."/>
            <person name="Lyhne E.K."/>
            <person name="Kogle M.E."/>
            <person name="Wiebenga A."/>
            <person name="Kun R.S."/>
            <person name="Lubbers R.J."/>
            <person name="Makela M.R."/>
            <person name="Barry K."/>
            <person name="Chovatia M."/>
            <person name="Clum A."/>
            <person name="Daum C."/>
            <person name="Haridas S."/>
            <person name="He G."/>
            <person name="LaButti K."/>
            <person name="Lipzen A."/>
            <person name="Mondo S."/>
            <person name="Riley R."/>
            <person name="Salamov A."/>
            <person name="Simmons B.A."/>
            <person name="Magnuson J.K."/>
            <person name="Henrissat B."/>
            <person name="Mortensen U.H."/>
            <person name="Larsen T.O."/>
            <person name="Devries R.P."/>
            <person name="Grigoriev I.V."/>
            <person name="Machida M."/>
            <person name="Baker S.E."/>
            <person name="Andersen M.R."/>
        </authorList>
    </citation>
    <scope>NUCLEOTIDE SEQUENCE [LARGE SCALE GENOMIC DNA]</scope>
    <source>
        <strain evidence="7 8">IBT 29228</strain>
    </source>
</reference>
<dbReference type="InterPro" id="IPR035895">
    <property type="entry name" value="HPr-like_sf"/>
</dbReference>
<evidence type="ECO:0000256" key="1">
    <source>
        <dbReference type="ARBA" id="ARBA00003681"/>
    </source>
</evidence>
<dbReference type="PANTHER" id="PTHR33705">
    <property type="entry name" value="PHOSPHOCARRIER PROTEIN HPR"/>
    <property type="match status" value="1"/>
</dbReference>
<dbReference type="InterPro" id="IPR001020">
    <property type="entry name" value="PTS_HPr_His_P_site"/>
</dbReference>
<comment type="function">
    <text evidence="1">General (non sugar-specific) component of the phosphoenolpyruvate-dependent sugar phosphotransferase system (sugar PTS). This major carbohydrate active-transport system catalyzes the phosphorylation of incoming sugar substrates concomitantly with their translocation across the cell membrane. The phosphoryl group from phosphoenolpyruvate (PEP) is transferred to the phosphoryl carrier protein HPr by enzyme I. Phospho-HPr then transfers it to the PTS EIIA domain.</text>
</comment>
<dbReference type="OrthoDB" id="10518756at2759"/>
<dbReference type="PRINTS" id="PR00107">
    <property type="entry name" value="PHOSPHOCPHPR"/>
</dbReference>
<dbReference type="NCBIfam" id="TIGR01003">
    <property type="entry name" value="PTS_HPr_family"/>
    <property type="match status" value="1"/>
</dbReference>
<dbReference type="InterPro" id="IPR050399">
    <property type="entry name" value="HPr"/>
</dbReference>
<feature type="non-terminal residue" evidence="7">
    <location>
        <position position="84"/>
    </location>
</feature>
<dbReference type="EMBL" id="ML736387">
    <property type="protein sequence ID" value="KAE8371918.1"/>
    <property type="molecule type" value="Genomic_DNA"/>
</dbReference>
<evidence type="ECO:0000256" key="4">
    <source>
        <dbReference type="ARBA" id="ARBA00022597"/>
    </source>
</evidence>
<feature type="domain" description="HPr" evidence="6">
    <location>
        <begin position="1"/>
        <end position="84"/>
    </location>
</feature>
<evidence type="ECO:0000256" key="5">
    <source>
        <dbReference type="ARBA" id="ARBA00033055"/>
    </source>
</evidence>
<dbReference type="PROSITE" id="PS00369">
    <property type="entry name" value="PTS_HPR_HIS"/>
    <property type="match status" value="1"/>
</dbReference>
<sequence>MYSQEAIIKAPTGIHVRPASQIVKKAKEFVSDVTVTSNGTTVSAKSLSKLQTLDLPHGTVVTITAEGEDEQQAVEELCRLIPSL</sequence>
<accession>A0A5N7ASQ3</accession>